<dbReference type="RefSeq" id="WP_159791589.1">
    <property type="nucleotide sequence ID" value="NZ_WTYM01000023.1"/>
</dbReference>
<name>A0A6I4STN4_9SPHN</name>
<evidence type="ECO:0000313" key="1">
    <source>
        <dbReference type="EMBL" id="MXO58266.1"/>
    </source>
</evidence>
<sequence>MPTATETRIALERADKLVTLAPERGQRTYTNTARIESGTLCSVEEKGHRFLVDAGKGLGGGNEEPTPSALLRSALSSCIAIGVKLWAARREIPIDHVEVTLETDTDARGLLGLCSRTPPGFTGMRVQIDVRSPAPREVVEDVVATSLRLSPLVDALANAQQIQTFTHVESALAEMGGDHGR</sequence>
<dbReference type="PANTHER" id="PTHR35368:SF1">
    <property type="entry name" value="HYDROPEROXIDE REDUCTASE"/>
    <property type="match status" value="1"/>
</dbReference>
<dbReference type="Pfam" id="PF02566">
    <property type="entry name" value="OsmC"/>
    <property type="match status" value="1"/>
</dbReference>
<dbReference type="EMBL" id="WTYM01000023">
    <property type="protein sequence ID" value="MXO58266.1"/>
    <property type="molecule type" value="Genomic_DNA"/>
</dbReference>
<dbReference type="InterPro" id="IPR036102">
    <property type="entry name" value="OsmC/Ohrsf"/>
</dbReference>
<evidence type="ECO:0000313" key="2">
    <source>
        <dbReference type="Proteomes" id="UP000433652"/>
    </source>
</evidence>
<dbReference type="InterPro" id="IPR003718">
    <property type="entry name" value="OsmC/Ohr_fam"/>
</dbReference>
<dbReference type="AlphaFoldDB" id="A0A6I4STN4"/>
<organism evidence="1 2">
    <name type="scientific">Croceibacterium salegens</name>
    <dbReference type="NCBI Taxonomy" id="1737568"/>
    <lineage>
        <taxon>Bacteria</taxon>
        <taxon>Pseudomonadati</taxon>
        <taxon>Pseudomonadota</taxon>
        <taxon>Alphaproteobacteria</taxon>
        <taxon>Sphingomonadales</taxon>
        <taxon>Erythrobacteraceae</taxon>
        <taxon>Croceibacterium</taxon>
    </lineage>
</organism>
<evidence type="ECO:0008006" key="3">
    <source>
        <dbReference type="Google" id="ProtNLM"/>
    </source>
</evidence>
<dbReference type="Proteomes" id="UP000433652">
    <property type="component" value="Unassembled WGS sequence"/>
</dbReference>
<gene>
    <name evidence="1" type="ORF">GRI89_01740</name>
</gene>
<accession>A0A6I4STN4</accession>
<dbReference type="InterPro" id="IPR015946">
    <property type="entry name" value="KH_dom-like_a/b"/>
</dbReference>
<proteinExistence type="predicted"/>
<keyword evidence="2" id="KW-1185">Reference proteome</keyword>
<dbReference type="SUPFAM" id="SSF82784">
    <property type="entry name" value="OsmC-like"/>
    <property type="match status" value="1"/>
</dbReference>
<protein>
    <recommendedName>
        <fullName evidence="3">OsmC-like protein</fullName>
    </recommendedName>
</protein>
<dbReference type="InterPro" id="IPR052924">
    <property type="entry name" value="OsmC/Ohr_hydroprdx_reductase"/>
</dbReference>
<dbReference type="PANTHER" id="PTHR35368">
    <property type="entry name" value="HYDROPEROXIDE REDUCTASE"/>
    <property type="match status" value="1"/>
</dbReference>
<dbReference type="Gene3D" id="3.30.300.20">
    <property type="match status" value="1"/>
</dbReference>
<comment type="caution">
    <text evidence="1">The sequence shown here is derived from an EMBL/GenBank/DDBJ whole genome shotgun (WGS) entry which is preliminary data.</text>
</comment>
<reference evidence="1 2" key="1">
    <citation type="submission" date="2019-12" db="EMBL/GenBank/DDBJ databases">
        <title>Genomic-based taxomic classification of the family Erythrobacteraceae.</title>
        <authorList>
            <person name="Xu L."/>
        </authorList>
    </citation>
    <scope>NUCLEOTIDE SEQUENCE [LARGE SCALE GENOMIC DNA]</scope>
    <source>
        <strain evidence="1 2">MCCC 1K01500</strain>
    </source>
</reference>
<dbReference type="OrthoDB" id="9789573at2"/>